<keyword evidence="1" id="KW-1133">Transmembrane helix</keyword>
<gene>
    <name evidence="2" type="ORF">COY14_01590</name>
</gene>
<protein>
    <submittedName>
        <fullName evidence="2">Uncharacterized protein</fullName>
    </submittedName>
</protein>
<evidence type="ECO:0000256" key="1">
    <source>
        <dbReference type="SAM" id="Phobius"/>
    </source>
</evidence>
<evidence type="ECO:0000313" key="3">
    <source>
        <dbReference type="Proteomes" id="UP000230027"/>
    </source>
</evidence>
<dbReference type="Proteomes" id="UP000230027">
    <property type="component" value="Unassembled WGS sequence"/>
</dbReference>
<keyword evidence="1" id="KW-0812">Transmembrane</keyword>
<dbReference type="EMBL" id="PFOD01000033">
    <property type="protein sequence ID" value="PIZ65855.1"/>
    <property type="molecule type" value="Genomic_DNA"/>
</dbReference>
<evidence type="ECO:0000313" key="2">
    <source>
        <dbReference type="EMBL" id="PIZ65855.1"/>
    </source>
</evidence>
<dbReference type="AlphaFoldDB" id="A0A2M7U4W8"/>
<organism evidence="2 3">
    <name type="scientific">Candidatus Roizmanbacteria bacterium CG_4_10_14_0_2_um_filter_36_9</name>
    <dbReference type="NCBI Taxonomy" id="1974823"/>
    <lineage>
        <taxon>Bacteria</taxon>
        <taxon>Candidatus Roizmaniibacteriota</taxon>
    </lineage>
</organism>
<sequence length="125" mass="14496">MYILFSEDLYKAEIKKKGNKTNIKIDFSNFISFLRIKYVLLPLFIFLWISVAYLYGYSEGASQTKYAILNYSNENYIVVGKFNDNLLLVALELKNKITKNKVMLKPIDEIIIVDQKDVGKLNAVK</sequence>
<reference evidence="3" key="1">
    <citation type="submission" date="2017-09" db="EMBL/GenBank/DDBJ databases">
        <title>Depth-based differentiation of microbial function through sediment-hosted aquifers and enrichment of novel symbionts in the deep terrestrial subsurface.</title>
        <authorList>
            <person name="Probst A.J."/>
            <person name="Ladd B."/>
            <person name="Jarett J.K."/>
            <person name="Geller-Mcgrath D.E."/>
            <person name="Sieber C.M.K."/>
            <person name="Emerson J.B."/>
            <person name="Anantharaman K."/>
            <person name="Thomas B.C."/>
            <person name="Malmstrom R."/>
            <person name="Stieglmeier M."/>
            <person name="Klingl A."/>
            <person name="Woyke T."/>
            <person name="Ryan C.M."/>
            <person name="Banfield J.F."/>
        </authorList>
    </citation>
    <scope>NUCLEOTIDE SEQUENCE [LARGE SCALE GENOMIC DNA]</scope>
</reference>
<comment type="caution">
    <text evidence="2">The sequence shown here is derived from an EMBL/GenBank/DDBJ whole genome shotgun (WGS) entry which is preliminary data.</text>
</comment>
<proteinExistence type="predicted"/>
<name>A0A2M7U4W8_9BACT</name>
<keyword evidence="1" id="KW-0472">Membrane</keyword>
<accession>A0A2M7U4W8</accession>
<feature type="transmembrane region" description="Helical" evidence="1">
    <location>
        <begin position="36"/>
        <end position="55"/>
    </location>
</feature>